<keyword evidence="2 3" id="KW-0812">Transmembrane</keyword>
<feature type="region of interest" description="Disordered" evidence="1">
    <location>
        <begin position="282"/>
        <end position="380"/>
    </location>
</feature>
<dbReference type="AlphaFoldDB" id="Q9N5D4"/>
<dbReference type="WormBase" id="T28F12.1">
    <property type="protein sequence ID" value="CE52108"/>
    <property type="gene ID" value="WBGene00020904"/>
</dbReference>
<organism evidence="3 4">
    <name type="scientific">Caenorhabditis elegans</name>
    <dbReference type="NCBI Taxonomy" id="6239"/>
    <lineage>
        <taxon>Eukaryota</taxon>
        <taxon>Metazoa</taxon>
        <taxon>Ecdysozoa</taxon>
        <taxon>Nematoda</taxon>
        <taxon>Chromadorea</taxon>
        <taxon>Rhabditida</taxon>
        <taxon>Rhabditina</taxon>
        <taxon>Rhabditomorpha</taxon>
        <taxon>Rhabditoidea</taxon>
        <taxon>Rhabditidae</taxon>
        <taxon>Peloderinae</taxon>
        <taxon>Caenorhabditis</taxon>
    </lineage>
</organism>
<feature type="compositionally biased region" description="Basic residues" evidence="1">
    <location>
        <begin position="368"/>
        <end position="380"/>
    </location>
</feature>
<dbReference type="UCSC" id="T28F12.1">
    <property type="organism name" value="c. elegans"/>
</dbReference>
<evidence type="ECO:0000313" key="3">
    <source>
        <dbReference type="EMBL" id="CCD72260.2"/>
    </source>
</evidence>
<dbReference type="FunCoup" id="Q9N5D4">
    <property type="interactions" value="113"/>
</dbReference>
<gene>
    <name evidence="3" type="ORF">CELE_T28F12.1</name>
    <name evidence="3 5" type="ORF">T28F12.1</name>
</gene>
<evidence type="ECO:0000313" key="5">
    <source>
        <dbReference type="WormBase" id="T28F12.1"/>
    </source>
</evidence>
<evidence type="ECO:0000256" key="2">
    <source>
        <dbReference type="SAM" id="Phobius"/>
    </source>
</evidence>
<dbReference type="AGR" id="WB:WBGene00020904"/>
<reference evidence="3 4" key="1">
    <citation type="journal article" date="1998" name="Science">
        <title>Genome sequence of the nematode C. elegans: a platform for investigating biology.</title>
        <authorList>
            <consortium name="The C. elegans sequencing consortium"/>
            <person name="Sulson J.E."/>
            <person name="Waterston R."/>
        </authorList>
    </citation>
    <scope>NUCLEOTIDE SEQUENCE [LARGE SCALE GENOMIC DNA]</scope>
    <source>
        <strain evidence="3 4">Bristol N2</strain>
    </source>
</reference>
<dbReference type="PaxDb" id="6239-T28F12.1"/>
<dbReference type="InParanoid" id="Q9N5D4"/>
<dbReference type="EMBL" id="BX284605">
    <property type="protein sequence ID" value="CCD72260.2"/>
    <property type="molecule type" value="Genomic_DNA"/>
</dbReference>
<dbReference type="Bgee" id="WBGene00020904">
    <property type="expression patterns" value="Expressed in material anatomical entity and 2 other cell types or tissues"/>
</dbReference>
<protein>
    <submittedName>
        <fullName evidence="3">Transmembrane protein</fullName>
    </submittedName>
</protein>
<keyword evidence="4" id="KW-1185">Reference proteome</keyword>
<feature type="transmembrane region" description="Helical" evidence="2">
    <location>
        <begin position="107"/>
        <end position="126"/>
    </location>
</feature>
<keyword evidence="2" id="KW-1133">Transmembrane helix</keyword>
<name>Q9N5D4_CAEEL</name>
<sequence>MFNFKFPIFCKKLKKHQTLAAIGLFIFLMTFTFVSNSQASGEHQNGRWAEGRTIEKRSVKNVISEEESKCLSLLSTTGFSDCPDFCSVLAAKLKQPKEVYNWKTINLAYLGGLFVIILITTTLTVIQCWRLKPKEVCIAETAKTTPSMEVTAPSLPRTIMDRAQEDSTLIETSAKPKSGESDGGGIGCEDKYSLEDAGDPEKAVAKPEDLIKLQQHMNRMDAQQKSDTRSDKFIKRGKIYIPIETHIPPASVLPNNVILDKVTYNPSANEIFDIGSDIDDIEMEPSTMQGSDSGGDPTDKSIADKTPKKEVKVETPKKDGNMAKASPKVKKTPVKTPGKQPGRSPAKPGMEDVTQLSQEKSKSLKSESKKKKDKVSKEKH</sequence>
<accession>Q9N5D4</accession>
<proteinExistence type="predicted"/>
<feature type="region of interest" description="Disordered" evidence="1">
    <location>
        <begin position="171"/>
        <end position="190"/>
    </location>
</feature>
<keyword evidence="2" id="KW-0472">Membrane</keyword>
<feature type="compositionally biased region" description="Basic and acidic residues" evidence="1">
    <location>
        <begin position="297"/>
        <end position="321"/>
    </location>
</feature>
<dbReference type="OrthoDB" id="5877566at2759"/>
<dbReference type="Proteomes" id="UP000001940">
    <property type="component" value="Chromosome V"/>
</dbReference>
<evidence type="ECO:0000256" key="1">
    <source>
        <dbReference type="SAM" id="MobiDB-lite"/>
    </source>
</evidence>
<evidence type="ECO:0000313" key="4">
    <source>
        <dbReference type="Proteomes" id="UP000001940"/>
    </source>
</evidence>
<dbReference type="HOGENOM" id="CLU_636532_0_0_1"/>
<dbReference type="eggNOG" id="ENOG502TKG4">
    <property type="taxonomic scope" value="Eukaryota"/>
</dbReference>